<comment type="caution">
    <text evidence="1">The sequence shown here is derived from an EMBL/GenBank/DDBJ whole genome shotgun (WGS) entry which is preliminary data.</text>
</comment>
<dbReference type="AlphaFoldDB" id="A0A8K0XM99"/>
<evidence type="ECO:0000313" key="2">
    <source>
        <dbReference type="Proteomes" id="UP000813824"/>
    </source>
</evidence>
<dbReference type="OrthoDB" id="3188871at2759"/>
<gene>
    <name evidence="1" type="ORF">BXZ70DRAFT_1066866</name>
</gene>
<keyword evidence="2" id="KW-1185">Reference proteome</keyword>
<reference evidence="1" key="1">
    <citation type="journal article" date="2021" name="New Phytol.">
        <title>Evolutionary innovations through gain and loss of genes in the ectomycorrhizal Boletales.</title>
        <authorList>
            <person name="Wu G."/>
            <person name="Miyauchi S."/>
            <person name="Morin E."/>
            <person name="Kuo A."/>
            <person name="Drula E."/>
            <person name="Varga T."/>
            <person name="Kohler A."/>
            <person name="Feng B."/>
            <person name="Cao Y."/>
            <person name="Lipzen A."/>
            <person name="Daum C."/>
            <person name="Hundley H."/>
            <person name="Pangilinan J."/>
            <person name="Johnson J."/>
            <person name="Barry K."/>
            <person name="LaButti K."/>
            <person name="Ng V."/>
            <person name="Ahrendt S."/>
            <person name="Min B."/>
            <person name="Choi I.G."/>
            <person name="Park H."/>
            <person name="Plett J.M."/>
            <person name="Magnuson J."/>
            <person name="Spatafora J.W."/>
            <person name="Nagy L.G."/>
            <person name="Henrissat B."/>
            <person name="Grigoriev I.V."/>
            <person name="Yang Z.L."/>
            <person name="Xu J."/>
            <person name="Martin F.M."/>
        </authorList>
    </citation>
    <scope>NUCLEOTIDE SEQUENCE</scope>
    <source>
        <strain evidence="1">KKN 215</strain>
    </source>
</reference>
<name>A0A8K0XM99_9AGAR</name>
<dbReference type="Proteomes" id="UP000813824">
    <property type="component" value="Unassembled WGS sequence"/>
</dbReference>
<accession>A0A8K0XM99</accession>
<protein>
    <submittedName>
        <fullName evidence="1">Uncharacterized protein</fullName>
    </submittedName>
</protein>
<proteinExistence type="predicted"/>
<dbReference type="EMBL" id="JAEVFJ010000030">
    <property type="protein sequence ID" value="KAH8093133.1"/>
    <property type="molecule type" value="Genomic_DNA"/>
</dbReference>
<evidence type="ECO:0000313" key="1">
    <source>
        <dbReference type="EMBL" id="KAH8093133.1"/>
    </source>
</evidence>
<organism evidence="1 2">
    <name type="scientific">Cristinia sonorae</name>
    <dbReference type="NCBI Taxonomy" id="1940300"/>
    <lineage>
        <taxon>Eukaryota</taxon>
        <taxon>Fungi</taxon>
        <taxon>Dikarya</taxon>
        <taxon>Basidiomycota</taxon>
        <taxon>Agaricomycotina</taxon>
        <taxon>Agaricomycetes</taxon>
        <taxon>Agaricomycetidae</taxon>
        <taxon>Agaricales</taxon>
        <taxon>Pleurotineae</taxon>
        <taxon>Stephanosporaceae</taxon>
        <taxon>Cristinia</taxon>
    </lineage>
</organism>
<sequence>MSAPIVLPTLKEWVEQHVRAIYVAEPGKEFDIAFNTFIHEHATITVNGRKLSRQEYKKQLETQKADQKSAVVEFLSAVEVAGDNHKPPLTGDVGTAFQVTIDERFPHTGIPRSRSIDSSLNVAIIFDENIQPGQGEPVGDHDQRRVSVLSQVTSVRTNL</sequence>